<dbReference type="PROSITE" id="PS50057">
    <property type="entry name" value="FERM_3"/>
    <property type="match status" value="1"/>
</dbReference>
<proteinExistence type="predicted"/>
<feature type="domain" description="FERM" evidence="1">
    <location>
        <begin position="26"/>
        <end position="88"/>
    </location>
</feature>
<sequence length="88" mass="9932">MTFRLRGSYSVSAAETPAQFSLLKPITCNVVFLDDKSELFKVDKHARGQLLLDLVFEFLELLERDFFGLQFSDYTCNPGPIVVRVGAV</sequence>
<dbReference type="InterPro" id="IPR018979">
    <property type="entry name" value="FERM_N"/>
</dbReference>
<dbReference type="InterPro" id="IPR000299">
    <property type="entry name" value="FERM_domain"/>
</dbReference>
<keyword evidence="3" id="KW-1185">Reference proteome</keyword>
<name>A0A3P7LNH0_DIBLA</name>
<dbReference type="SUPFAM" id="SSF54236">
    <property type="entry name" value="Ubiquitin-like"/>
    <property type="match status" value="1"/>
</dbReference>
<dbReference type="Proteomes" id="UP000281553">
    <property type="component" value="Unassembled WGS sequence"/>
</dbReference>
<evidence type="ECO:0000313" key="3">
    <source>
        <dbReference type="Proteomes" id="UP000281553"/>
    </source>
</evidence>
<dbReference type="PANTHER" id="PTHR23280">
    <property type="entry name" value="4.1 G PROTEIN"/>
    <property type="match status" value="1"/>
</dbReference>
<dbReference type="PANTHER" id="PTHR23280:SF27">
    <property type="entry name" value="TYROSINE-PROTEIN PHOSPHATASE NON-RECEPTOR TYPE"/>
    <property type="match status" value="1"/>
</dbReference>
<dbReference type="EMBL" id="UYRU01054015">
    <property type="protein sequence ID" value="VDN12483.1"/>
    <property type="molecule type" value="Genomic_DNA"/>
</dbReference>
<gene>
    <name evidence="2" type="ORF">DILT_LOCUS8314</name>
</gene>
<dbReference type="InterPro" id="IPR029071">
    <property type="entry name" value="Ubiquitin-like_domsf"/>
</dbReference>
<dbReference type="AlphaFoldDB" id="A0A3P7LNH0"/>
<evidence type="ECO:0000259" key="1">
    <source>
        <dbReference type="PROSITE" id="PS50057"/>
    </source>
</evidence>
<reference evidence="2 3" key="1">
    <citation type="submission" date="2018-11" db="EMBL/GenBank/DDBJ databases">
        <authorList>
            <consortium name="Pathogen Informatics"/>
        </authorList>
    </citation>
    <scope>NUCLEOTIDE SEQUENCE [LARGE SCALE GENOMIC DNA]</scope>
</reference>
<protein>
    <recommendedName>
        <fullName evidence="1">FERM domain-containing protein</fullName>
    </recommendedName>
</protein>
<accession>A0A3P7LNH0</accession>
<evidence type="ECO:0000313" key="2">
    <source>
        <dbReference type="EMBL" id="VDN12483.1"/>
    </source>
</evidence>
<dbReference type="OrthoDB" id="5854685at2759"/>
<dbReference type="GO" id="GO:0031032">
    <property type="term" value="P:actomyosin structure organization"/>
    <property type="evidence" value="ECO:0007669"/>
    <property type="project" value="TreeGrafter"/>
</dbReference>
<dbReference type="GO" id="GO:0005856">
    <property type="term" value="C:cytoskeleton"/>
    <property type="evidence" value="ECO:0007669"/>
    <property type="project" value="TreeGrafter"/>
</dbReference>
<organism evidence="2 3">
    <name type="scientific">Dibothriocephalus latus</name>
    <name type="common">Fish tapeworm</name>
    <name type="synonym">Diphyllobothrium latum</name>
    <dbReference type="NCBI Taxonomy" id="60516"/>
    <lineage>
        <taxon>Eukaryota</taxon>
        <taxon>Metazoa</taxon>
        <taxon>Spiralia</taxon>
        <taxon>Lophotrochozoa</taxon>
        <taxon>Platyhelminthes</taxon>
        <taxon>Cestoda</taxon>
        <taxon>Eucestoda</taxon>
        <taxon>Diphyllobothriidea</taxon>
        <taxon>Diphyllobothriidae</taxon>
        <taxon>Dibothriocephalus</taxon>
    </lineage>
</organism>
<dbReference type="Gene3D" id="3.10.20.90">
    <property type="entry name" value="Phosphatidylinositol 3-kinase Catalytic Subunit, Chain A, domain 1"/>
    <property type="match status" value="1"/>
</dbReference>
<dbReference type="Pfam" id="PF09379">
    <property type="entry name" value="FERM_N"/>
    <property type="match status" value="1"/>
</dbReference>